<feature type="domain" description="Glycosyl hydrolase family 32 C-terminal" evidence="7">
    <location>
        <begin position="422"/>
        <end position="494"/>
    </location>
</feature>
<dbReference type="FunFam" id="2.115.10.20:FF:000002">
    <property type="entry name" value="Invertase 2"/>
    <property type="match status" value="1"/>
</dbReference>
<evidence type="ECO:0000259" key="7">
    <source>
        <dbReference type="Pfam" id="PF08244"/>
    </source>
</evidence>
<organism evidence="9">
    <name type="scientific">Schizophyllum commune (strain H4-8 / FGSC 9210)</name>
    <name type="common">Split gill fungus</name>
    <dbReference type="NCBI Taxonomy" id="578458"/>
    <lineage>
        <taxon>Eukaryota</taxon>
        <taxon>Fungi</taxon>
        <taxon>Dikarya</taxon>
        <taxon>Basidiomycota</taxon>
        <taxon>Agaricomycotina</taxon>
        <taxon>Agaricomycetes</taxon>
        <taxon>Agaricomycetidae</taxon>
        <taxon>Agaricales</taxon>
        <taxon>Schizophyllaceae</taxon>
        <taxon>Schizophyllum</taxon>
    </lineage>
</organism>
<dbReference type="InterPro" id="IPR013320">
    <property type="entry name" value="ConA-like_dom_sf"/>
</dbReference>
<dbReference type="OrthoDB" id="202537at2759"/>
<dbReference type="PANTHER" id="PTHR42800">
    <property type="entry name" value="EXOINULINASE INUD (AFU_ORTHOLOGUE AFUA_5G00480)"/>
    <property type="match status" value="1"/>
</dbReference>
<dbReference type="InterPro" id="IPR023296">
    <property type="entry name" value="Glyco_hydro_beta-prop_sf"/>
</dbReference>
<evidence type="ECO:0000256" key="5">
    <source>
        <dbReference type="SAM" id="SignalP"/>
    </source>
</evidence>
<evidence type="ECO:0000313" key="8">
    <source>
        <dbReference type="EMBL" id="EFJ02560.1"/>
    </source>
</evidence>
<dbReference type="Pfam" id="PF00251">
    <property type="entry name" value="Glyco_hydro_32N"/>
    <property type="match status" value="1"/>
</dbReference>
<dbReference type="InterPro" id="IPR013148">
    <property type="entry name" value="Glyco_hydro_32_N"/>
</dbReference>
<keyword evidence="5" id="KW-0732">Signal</keyword>
<feature type="chain" id="PRO_5003120297" evidence="5">
    <location>
        <begin position="20"/>
        <end position="532"/>
    </location>
</feature>
<dbReference type="PROSITE" id="PS00609">
    <property type="entry name" value="GLYCOSYL_HYDROL_F32"/>
    <property type="match status" value="1"/>
</dbReference>
<dbReference type="SUPFAM" id="SSF75005">
    <property type="entry name" value="Arabinanase/levansucrase/invertase"/>
    <property type="match status" value="1"/>
</dbReference>
<name>D8PRX8_SCHCM</name>
<dbReference type="GeneID" id="9585094"/>
<dbReference type="SUPFAM" id="SSF49899">
    <property type="entry name" value="Concanavalin A-like lectins/glucanases"/>
    <property type="match status" value="1"/>
</dbReference>
<dbReference type="Gene3D" id="2.115.10.20">
    <property type="entry name" value="Glycosyl hydrolase domain, family 43"/>
    <property type="match status" value="1"/>
</dbReference>
<dbReference type="Proteomes" id="UP000007431">
    <property type="component" value="Unassembled WGS sequence"/>
</dbReference>
<sequence>MATLKGLFLGALLSGLGYAQTNEPVSGDYSGALRPQIHFSPPTDFMNDPNGCFVDANGTWHLYYQYNPTDLVAGNQHWGHATSKDLYHWENQPIAIYPPDNTSQVFSGSAVIDVNNNSGFFPNQTDGVVAIYTLNTPDGQVQEISYSRDGGYTFTTYEGNPVININSTQFRDPKVIRYEDSWVAVIAYSQEFVVGIFTSPDLIHWTHASNFSHHGLLGLQYECPNLVKIPVDGSDEEMYLLTISLNPGAPLGGSVTEYFPGTFNGTHFTPVDGAARLADFGKDNYAGQFFYGVPEDEHPVSIAWASNWQYTGNVPTGKEGWRSAMTVPRRHYLTQAPRIGWDLVQVPADLSPVLGAQLGSNDALANASLTVDFADVKSNAVVLEVNVTGSAFDNSWVKFAFRSASSGEALLGGCLFGGVDITCYVDRGKTLGFEDPFFTDKISLGQIIKPSGEWTATVIFDRSIIEVLLDGGLYSGTQTFFPTEPLTILEVNSSSMPETAQVAARVTALKSGWDDEAAEGKTQENVAVNDEL</sequence>
<dbReference type="AlphaFoldDB" id="D8PRX8"/>
<dbReference type="Gene3D" id="2.60.120.560">
    <property type="entry name" value="Exo-inulinase, domain 1"/>
    <property type="match status" value="1"/>
</dbReference>
<proteinExistence type="inferred from homology"/>
<dbReference type="InterPro" id="IPR001362">
    <property type="entry name" value="Glyco_hydro_32"/>
</dbReference>
<comment type="similarity">
    <text evidence="1 4">Belongs to the glycosyl hydrolase 32 family.</text>
</comment>
<accession>D8PRX8</accession>
<gene>
    <name evidence="8" type="ORF">SCHCODRAFT_64850</name>
</gene>
<feature type="signal peptide" evidence="5">
    <location>
        <begin position="1"/>
        <end position="19"/>
    </location>
</feature>
<dbReference type="KEGG" id="scm:SCHCO_064850"/>
<dbReference type="VEuPathDB" id="FungiDB:SCHCODRAFT_064850"/>
<protein>
    <submittedName>
        <fullName evidence="8">Glycoside hydrolase family 32 protein</fullName>
    </submittedName>
</protein>
<dbReference type="PANTHER" id="PTHR42800:SF2">
    <property type="entry name" value="INVERTASE-RELATED"/>
    <property type="match status" value="1"/>
</dbReference>
<dbReference type="EMBL" id="GL377302">
    <property type="protein sequence ID" value="EFJ02560.1"/>
    <property type="molecule type" value="Genomic_DNA"/>
</dbReference>
<dbReference type="GO" id="GO:0000324">
    <property type="term" value="C:fungal-type vacuole"/>
    <property type="evidence" value="ECO:0007669"/>
    <property type="project" value="TreeGrafter"/>
</dbReference>
<dbReference type="eggNOG" id="KOG0228">
    <property type="taxonomic scope" value="Eukaryota"/>
</dbReference>
<dbReference type="FunCoup" id="D8PRX8">
    <property type="interactions" value="137"/>
</dbReference>
<dbReference type="InterPro" id="IPR013189">
    <property type="entry name" value="Glyco_hydro_32_C"/>
</dbReference>
<keyword evidence="9" id="KW-1185">Reference proteome</keyword>
<dbReference type="OMA" id="GTEWRHA"/>
<dbReference type="InterPro" id="IPR018053">
    <property type="entry name" value="Glyco_hydro_32_AS"/>
</dbReference>
<evidence type="ECO:0000256" key="4">
    <source>
        <dbReference type="RuleBase" id="RU362110"/>
    </source>
</evidence>
<dbReference type="HOGENOM" id="CLU_001528_3_3_1"/>
<feature type="domain" description="Glycosyl hydrolase family 32 N-terminal" evidence="6">
    <location>
        <begin position="38"/>
        <end position="333"/>
    </location>
</feature>
<evidence type="ECO:0000256" key="1">
    <source>
        <dbReference type="ARBA" id="ARBA00009902"/>
    </source>
</evidence>
<keyword evidence="3 4" id="KW-0326">Glycosidase</keyword>
<dbReference type="GO" id="GO:0004575">
    <property type="term" value="F:sucrose alpha-glucosidase activity"/>
    <property type="evidence" value="ECO:0007669"/>
    <property type="project" value="TreeGrafter"/>
</dbReference>
<reference evidence="8 9" key="1">
    <citation type="journal article" date="2010" name="Nat. Biotechnol.">
        <title>Genome sequence of the model mushroom Schizophyllum commune.</title>
        <authorList>
            <person name="Ohm R.A."/>
            <person name="de Jong J.F."/>
            <person name="Lugones L.G."/>
            <person name="Aerts A."/>
            <person name="Kothe E."/>
            <person name="Stajich J.E."/>
            <person name="de Vries R.P."/>
            <person name="Record E."/>
            <person name="Levasseur A."/>
            <person name="Baker S.E."/>
            <person name="Bartholomew K.A."/>
            <person name="Coutinho P.M."/>
            <person name="Erdmann S."/>
            <person name="Fowler T.J."/>
            <person name="Gathman A.C."/>
            <person name="Lombard V."/>
            <person name="Henrissat B."/>
            <person name="Knabe N."/>
            <person name="Kuees U."/>
            <person name="Lilly W.W."/>
            <person name="Lindquist E."/>
            <person name="Lucas S."/>
            <person name="Magnuson J.K."/>
            <person name="Piumi F."/>
            <person name="Raudaskoski M."/>
            <person name="Salamov A."/>
            <person name="Schmutz J."/>
            <person name="Schwarze F.W.M.R."/>
            <person name="vanKuyk P.A."/>
            <person name="Horton J.S."/>
            <person name="Grigoriev I.V."/>
            <person name="Woesten H.A.B."/>
        </authorList>
    </citation>
    <scope>NUCLEOTIDE SEQUENCE [LARGE SCALE GENOMIC DNA]</scope>
    <source>
        <strain evidence="9">H4-8 / FGSC 9210</strain>
    </source>
</reference>
<dbReference type="InParanoid" id="D8PRX8"/>
<dbReference type="GO" id="GO:0005987">
    <property type="term" value="P:sucrose catabolic process"/>
    <property type="evidence" value="ECO:0007669"/>
    <property type="project" value="TreeGrafter"/>
</dbReference>
<dbReference type="STRING" id="578458.D8PRX8"/>
<evidence type="ECO:0000256" key="3">
    <source>
        <dbReference type="ARBA" id="ARBA00023295"/>
    </source>
</evidence>
<evidence type="ECO:0000313" key="9">
    <source>
        <dbReference type="Proteomes" id="UP000007431"/>
    </source>
</evidence>
<dbReference type="Pfam" id="PF08244">
    <property type="entry name" value="Glyco_hydro_32C"/>
    <property type="match status" value="1"/>
</dbReference>
<evidence type="ECO:0000256" key="2">
    <source>
        <dbReference type="ARBA" id="ARBA00022801"/>
    </source>
</evidence>
<keyword evidence="2 4" id="KW-0378">Hydrolase</keyword>
<dbReference type="CDD" id="cd18622">
    <property type="entry name" value="GH32_Inu-like"/>
    <property type="match status" value="1"/>
</dbReference>
<dbReference type="RefSeq" id="XP_003037462.1">
    <property type="nucleotide sequence ID" value="XM_003037416.1"/>
</dbReference>
<evidence type="ECO:0000259" key="6">
    <source>
        <dbReference type="Pfam" id="PF00251"/>
    </source>
</evidence>
<dbReference type="SMART" id="SM00640">
    <property type="entry name" value="Glyco_32"/>
    <property type="match status" value="1"/>
</dbReference>